<dbReference type="AlphaFoldDB" id="H9BWL6"/>
<dbReference type="GO" id="GO:0005737">
    <property type="term" value="C:cytoplasm"/>
    <property type="evidence" value="ECO:0007669"/>
    <property type="project" value="UniProtKB-SubCell"/>
</dbReference>
<evidence type="ECO:0000256" key="7">
    <source>
        <dbReference type="ARBA" id="ARBA00022695"/>
    </source>
</evidence>
<evidence type="ECO:0000256" key="12">
    <source>
        <dbReference type="ARBA" id="ARBA00049244"/>
    </source>
</evidence>
<dbReference type="Gene3D" id="1.10.10.1600">
    <property type="entry name" value="Bacterial DNA polymerase III alpha subunit, thumb domain"/>
    <property type="match status" value="1"/>
</dbReference>
<keyword evidence="5" id="KW-0963">Cytoplasm</keyword>
<evidence type="ECO:0000259" key="14">
    <source>
        <dbReference type="Pfam" id="PF07733"/>
    </source>
</evidence>
<evidence type="ECO:0000313" key="17">
    <source>
        <dbReference type="EMBL" id="AFD03188.1"/>
    </source>
</evidence>
<dbReference type="GO" id="GO:0006260">
    <property type="term" value="P:DNA replication"/>
    <property type="evidence" value="ECO:0007669"/>
    <property type="project" value="UniProtKB-KW"/>
</dbReference>
<dbReference type="CDD" id="cd04485">
    <property type="entry name" value="DnaE_OBF"/>
    <property type="match status" value="1"/>
</dbReference>
<protein>
    <recommendedName>
        <fullName evidence="4">Error-prone DNA polymerase</fullName>
        <ecNumber evidence="3">2.7.7.7</ecNumber>
    </recommendedName>
</protein>
<keyword evidence="7" id="KW-0548">Nucleotidyltransferase</keyword>
<dbReference type="InterPro" id="IPR004365">
    <property type="entry name" value="NA-bd_OB_tRNA"/>
</dbReference>
<feature type="domain" description="DNA polymerase III alpha subunit finger" evidence="16">
    <location>
        <begin position="385"/>
        <end position="558"/>
    </location>
</feature>
<comment type="similarity">
    <text evidence="2">Belongs to the DNA polymerase type-C family. DnaE2 subfamily.</text>
</comment>
<feature type="domain" description="Bacterial DNA polymerase III alpha subunit NTPase" evidence="14">
    <location>
        <begin position="109"/>
        <end position="382"/>
    </location>
</feature>
<dbReference type="InterPro" id="IPR004805">
    <property type="entry name" value="DnaE2/DnaE/PolC"/>
</dbReference>
<evidence type="ECO:0000256" key="5">
    <source>
        <dbReference type="ARBA" id="ARBA00022490"/>
    </source>
</evidence>
<evidence type="ECO:0000256" key="3">
    <source>
        <dbReference type="ARBA" id="ARBA00012417"/>
    </source>
</evidence>
<evidence type="ECO:0000256" key="6">
    <source>
        <dbReference type="ARBA" id="ARBA00022679"/>
    </source>
</evidence>
<evidence type="ECO:0000256" key="9">
    <source>
        <dbReference type="ARBA" id="ARBA00022763"/>
    </source>
</evidence>
<comment type="subcellular location">
    <subcellularLocation>
        <location evidence="1">Cytoplasm</location>
    </subcellularLocation>
</comment>
<keyword evidence="6" id="KW-0808">Transferase</keyword>
<dbReference type="GO" id="GO:0006281">
    <property type="term" value="P:DNA repair"/>
    <property type="evidence" value="ECO:0007669"/>
    <property type="project" value="UniProtKB-KW"/>
</dbReference>
<evidence type="ECO:0000259" key="13">
    <source>
        <dbReference type="Pfam" id="PF01336"/>
    </source>
</evidence>
<dbReference type="Gene3D" id="3.20.20.140">
    <property type="entry name" value="Metal-dependent hydrolases"/>
    <property type="match status" value="1"/>
</dbReference>
<dbReference type="InterPro" id="IPR029460">
    <property type="entry name" value="DNAPol_HHH"/>
</dbReference>
<dbReference type="NCBIfam" id="TIGR00594">
    <property type="entry name" value="polc"/>
    <property type="match status" value="1"/>
</dbReference>
<dbReference type="InterPro" id="IPR011708">
    <property type="entry name" value="DNA_pol3_alpha_NTPase_dom"/>
</dbReference>
<dbReference type="PANTHER" id="PTHR32294:SF4">
    <property type="entry name" value="ERROR-PRONE DNA POLYMERASE"/>
    <property type="match status" value="1"/>
</dbReference>
<dbReference type="Pfam" id="PF01336">
    <property type="entry name" value="tRNA_anti-codon"/>
    <property type="match status" value="1"/>
</dbReference>
<evidence type="ECO:0000259" key="16">
    <source>
        <dbReference type="Pfam" id="PF17657"/>
    </source>
</evidence>
<proteinExistence type="inferred from homology"/>
<dbReference type="Pfam" id="PF14579">
    <property type="entry name" value="HHH_6"/>
    <property type="match status" value="1"/>
</dbReference>
<dbReference type="Gene3D" id="2.40.50.140">
    <property type="entry name" value="Nucleic acid-binding proteins"/>
    <property type="match status" value="1"/>
</dbReference>
<evidence type="ECO:0000256" key="1">
    <source>
        <dbReference type="ARBA" id="ARBA00004496"/>
    </source>
</evidence>
<dbReference type="PANTHER" id="PTHR32294">
    <property type="entry name" value="DNA POLYMERASE III SUBUNIT ALPHA"/>
    <property type="match status" value="1"/>
</dbReference>
<dbReference type="GO" id="GO:0003887">
    <property type="term" value="F:DNA-directed DNA polymerase activity"/>
    <property type="evidence" value="ECO:0007669"/>
    <property type="project" value="UniProtKB-KW"/>
</dbReference>
<evidence type="ECO:0000256" key="11">
    <source>
        <dbReference type="ARBA" id="ARBA00023204"/>
    </source>
</evidence>
<dbReference type="Pfam" id="PF07733">
    <property type="entry name" value="DNA_pol3_alpha"/>
    <property type="match status" value="1"/>
</dbReference>
<evidence type="ECO:0000259" key="15">
    <source>
        <dbReference type="Pfam" id="PF14579"/>
    </source>
</evidence>
<evidence type="ECO:0000256" key="10">
    <source>
        <dbReference type="ARBA" id="ARBA00022932"/>
    </source>
</evidence>
<feature type="domain" description="OB" evidence="13">
    <location>
        <begin position="809"/>
        <end position="884"/>
    </location>
</feature>
<keyword evidence="11" id="KW-0234">DNA repair</keyword>
<keyword evidence="10" id="KW-0239">DNA-directed DNA polymerase</keyword>
<organism evidence="17">
    <name type="scientific">uncultured bacterium W5-102b</name>
    <dbReference type="NCBI Taxonomy" id="1130996"/>
    <lineage>
        <taxon>Bacteria</taxon>
        <taxon>environmental samples</taxon>
    </lineage>
</organism>
<evidence type="ECO:0000256" key="2">
    <source>
        <dbReference type="ARBA" id="ARBA00007391"/>
    </source>
</evidence>
<feature type="domain" description="DNA polymerase helix-hairpin-helix motif" evidence="15">
    <location>
        <begin position="634"/>
        <end position="721"/>
    </location>
</feature>
<dbReference type="Pfam" id="PF17657">
    <property type="entry name" value="DNA_pol3_finger"/>
    <property type="match status" value="1"/>
</dbReference>
<accession>H9BWL6</accession>
<dbReference type="Gene3D" id="1.10.150.870">
    <property type="match status" value="1"/>
</dbReference>
<dbReference type="InterPro" id="IPR012340">
    <property type="entry name" value="NA-bd_OB-fold"/>
</dbReference>
<dbReference type="EMBL" id="JQ085817">
    <property type="protein sequence ID" value="AFD03188.1"/>
    <property type="molecule type" value="Genomic_DNA"/>
</dbReference>
<name>H9BWL6_9BACT</name>
<dbReference type="GO" id="GO:0008408">
    <property type="term" value="F:3'-5' exonuclease activity"/>
    <property type="evidence" value="ECO:0007669"/>
    <property type="project" value="InterPro"/>
</dbReference>
<keyword evidence="8" id="KW-0235">DNA replication</keyword>
<dbReference type="EC" id="2.7.7.7" evidence="3"/>
<dbReference type="GO" id="GO:0003676">
    <property type="term" value="F:nucleic acid binding"/>
    <property type="evidence" value="ECO:0007669"/>
    <property type="project" value="InterPro"/>
</dbReference>
<sequence>MKLADSGGLKVVATGDVHYHKQHRHRLHDVLVSIKTRNTLDGSHIARRPNSEFYLRSPQEMESIFHDRPDAVANTLAIAERCARFDLTKDLGYTFPHFRGQDRQTAPRALAELCRSKLDKYYPPGSEHRADALSRMEKELHLVNHHKLGGFFLVYRDIMELAQEVAADIRRGSRRAHGNLLPGRGRGSSVSSIICYFLGLSHIDPVVNNLFLGRFLNETLASVPDIDLDFPREIREELMRRVYDRYGAEHTGLVCTFPTYRMRSAVREIGKALDLPIGELEQVAKFASHYSSPAELGEELEKLPGFAGRSKAPLWRDLCELAVEIAGLPRHISQHVGGMIISSKPLVEIVPLELSAMPDRVLCQWDKDSCDDARFIKIDFLALGMLSLVEECVELVSRKENEPPDLSRIDFDDEKVYDSICEGDTIGVFQIESRAQIQMLRRARPRNLNDLSIEVAIIRPGPIVGGAVNPYVRRREDERKAIATGRPYKPPFDHPLLEEALGDTLGIILYQDQVLQVCQALAGFTTGQAEELRRAMSRRRSRELMEDFWEAFRDGAGRRGVSESTAQPIFQKVVAFSEFGFPKSHAAAFGLLAYQSAWLRFYHPVEFYTALFNNQPMGFYSLDTLTRDAKRHDVDVFLPDINRSDVHCTVEGQSLRVGLAFVRNCGLDVTEEMVIEREQNGPFASLGDLVRRAPPKLSREAIENLVWVGACNAFGLTQRELLWQVGLWLPPKTEVPHKHRARRQLELPLNHPYENLRFGGMVVQEKMLAEYQMLGFAASGHPFSIMQSALPPDRVTYNELRDLEHDVDVEVAGLVVARQRPSTAKGTVFVLLEDEQGMINVIVRPDVNERYRMAVRGEPFLSVHGKLAKDDGTFNIIADALRPLKVSMVPAPTFSETPAYSPYKFLRSLRQHPPAAKSWG</sequence>
<evidence type="ECO:0000256" key="8">
    <source>
        <dbReference type="ARBA" id="ARBA00022705"/>
    </source>
</evidence>
<keyword evidence="9" id="KW-0227">DNA damage</keyword>
<comment type="catalytic activity">
    <reaction evidence="12">
        <text>DNA(n) + a 2'-deoxyribonucleoside 5'-triphosphate = DNA(n+1) + diphosphate</text>
        <dbReference type="Rhea" id="RHEA:22508"/>
        <dbReference type="Rhea" id="RHEA-COMP:17339"/>
        <dbReference type="Rhea" id="RHEA-COMP:17340"/>
        <dbReference type="ChEBI" id="CHEBI:33019"/>
        <dbReference type="ChEBI" id="CHEBI:61560"/>
        <dbReference type="ChEBI" id="CHEBI:173112"/>
        <dbReference type="EC" id="2.7.7.7"/>
    </reaction>
</comment>
<reference evidence="17" key="1">
    <citation type="submission" date="2011-11" db="EMBL/GenBank/DDBJ databases">
        <title>Construction and analysis of a metagenome of deep-sea sediment.</title>
        <authorList>
            <person name="Huo Y.-Y."/>
            <person name="Cheng H."/>
            <person name="Wu M."/>
        </authorList>
    </citation>
    <scope>NUCLEOTIDE SEQUENCE</scope>
</reference>
<dbReference type="InterPro" id="IPR040982">
    <property type="entry name" value="DNA_pol3_finger"/>
</dbReference>
<evidence type="ECO:0000256" key="4">
    <source>
        <dbReference type="ARBA" id="ARBA00017273"/>
    </source>
</evidence>
<dbReference type="InterPro" id="IPR041931">
    <property type="entry name" value="DNA_pol3_alpha_thumb_dom"/>
</dbReference>